<evidence type="ECO:0000256" key="1">
    <source>
        <dbReference type="SAM" id="Phobius"/>
    </source>
</evidence>
<dbReference type="Proteomes" id="UP000074310">
    <property type="component" value="Unassembled WGS sequence"/>
</dbReference>
<keyword evidence="1" id="KW-1133">Transmembrane helix</keyword>
<evidence type="ECO:0000313" key="2">
    <source>
        <dbReference type="EMBL" id="KTT75703.1"/>
    </source>
</evidence>
<sequence>MMVRIGDIWDRTVDVLRGRAGILATIAALTIVLPAVVGTAVRLLVATRDPWLVLVPAVSLASVVLMILGVLAMTAVASDPAVDRAGAFRIAVQRLLPALGIVVALMVIAGVLLTPAVVLMALAGVSVNKAGGVVVPAVGTGLTAAAALAFLATVALGLWVSARIVPLFGIVVNERCGLGALRRSFALSRGATLRLIGVLLLYVVVAFVVALAATSVVGVVAGLTLGRESVVAALIIATVSAIVSALTTVVQSVFYARFYVAAVEREQRMAPLV</sequence>
<keyword evidence="1" id="KW-0812">Transmembrane</keyword>
<name>A0A147I8U0_9SPHN</name>
<accession>A0A147I8U0</accession>
<evidence type="ECO:0008006" key="4">
    <source>
        <dbReference type="Google" id="ProtNLM"/>
    </source>
</evidence>
<feature type="transmembrane region" description="Helical" evidence="1">
    <location>
        <begin position="98"/>
        <end position="125"/>
    </location>
</feature>
<comment type="caution">
    <text evidence="2">The sequence shown here is derived from an EMBL/GenBank/DDBJ whole genome shotgun (WGS) entry which is preliminary data.</text>
</comment>
<dbReference type="PATRIC" id="fig|869719.3.peg.2721"/>
<feature type="transmembrane region" description="Helical" evidence="1">
    <location>
        <begin position="21"/>
        <end position="45"/>
    </location>
</feature>
<keyword evidence="3" id="KW-1185">Reference proteome</keyword>
<gene>
    <name evidence="2" type="ORF">NS334_02035</name>
</gene>
<feature type="transmembrane region" description="Helical" evidence="1">
    <location>
        <begin position="51"/>
        <end position="77"/>
    </location>
</feature>
<dbReference type="EMBL" id="LDTB01000006">
    <property type="protein sequence ID" value="KTT75703.1"/>
    <property type="molecule type" value="Genomic_DNA"/>
</dbReference>
<dbReference type="AlphaFoldDB" id="A0A147I8U0"/>
<evidence type="ECO:0000313" key="3">
    <source>
        <dbReference type="Proteomes" id="UP000074310"/>
    </source>
</evidence>
<feature type="transmembrane region" description="Helical" evidence="1">
    <location>
        <begin position="193"/>
        <end position="225"/>
    </location>
</feature>
<proteinExistence type="predicted"/>
<feature type="transmembrane region" description="Helical" evidence="1">
    <location>
        <begin position="231"/>
        <end position="260"/>
    </location>
</feature>
<keyword evidence="1" id="KW-0472">Membrane</keyword>
<feature type="transmembrane region" description="Helical" evidence="1">
    <location>
        <begin position="145"/>
        <end position="172"/>
    </location>
</feature>
<reference evidence="2 3" key="1">
    <citation type="journal article" date="2016" name="Front. Microbiol.">
        <title>Genomic Resource of Rice Seed Associated Bacteria.</title>
        <authorList>
            <person name="Midha S."/>
            <person name="Bansal K."/>
            <person name="Sharma S."/>
            <person name="Kumar N."/>
            <person name="Patil P.P."/>
            <person name="Chaudhry V."/>
            <person name="Patil P.B."/>
        </authorList>
    </citation>
    <scope>NUCLEOTIDE SEQUENCE [LARGE SCALE GENOMIC DNA]</scope>
    <source>
        <strain evidence="2 3">NS334</strain>
    </source>
</reference>
<protein>
    <recommendedName>
        <fullName evidence="4">Glycerophosphoryl diester phosphodiesterase membrane domain-containing protein</fullName>
    </recommendedName>
</protein>
<dbReference type="RefSeq" id="WP_058754319.1">
    <property type="nucleotide sequence ID" value="NZ_LDTB01000006.1"/>
</dbReference>
<organism evidence="2 3">
    <name type="scientific">Sphingomonas endophytica</name>
    <dbReference type="NCBI Taxonomy" id="869719"/>
    <lineage>
        <taxon>Bacteria</taxon>
        <taxon>Pseudomonadati</taxon>
        <taxon>Pseudomonadota</taxon>
        <taxon>Alphaproteobacteria</taxon>
        <taxon>Sphingomonadales</taxon>
        <taxon>Sphingomonadaceae</taxon>
        <taxon>Sphingomonas</taxon>
    </lineage>
</organism>